<evidence type="ECO:0000256" key="1">
    <source>
        <dbReference type="ARBA" id="ARBA00004141"/>
    </source>
</evidence>
<dbReference type="PIRSF" id="PIRSF006060">
    <property type="entry name" value="AA_transporter"/>
    <property type="match status" value="1"/>
</dbReference>
<feature type="transmembrane region" description="Helical" evidence="5">
    <location>
        <begin position="129"/>
        <end position="155"/>
    </location>
</feature>
<dbReference type="AlphaFoldDB" id="A0AAE1DET7"/>
<feature type="transmembrane region" description="Helical" evidence="5">
    <location>
        <begin position="274"/>
        <end position="296"/>
    </location>
</feature>
<dbReference type="InterPro" id="IPR050598">
    <property type="entry name" value="AminoAcid_Transporter"/>
</dbReference>
<dbReference type="PANTHER" id="PTHR11785:SF516">
    <property type="entry name" value="AMINO ACID PERMEASE_ SLC12A DOMAIN-CONTAINING PROTEIN"/>
    <property type="match status" value="1"/>
</dbReference>
<feature type="transmembrane region" description="Helical" evidence="5">
    <location>
        <begin position="366"/>
        <end position="386"/>
    </location>
</feature>
<dbReference type="GO" id="GO:0015179">
    <property type="term" value="F:L-amino acid transmembrane transporter activity"/>
    <property type="evidence" value="ECO:0007669"/>
    <property type="project" value="TreeGrafter"/>
</dbReference>
<keyword evidence="2 5" id="KW-0812">Transmembrane</keyword>
<feature type="transmembrane region" description="Helical" evidence="5">
    <location>
        <begin position="455"/>
        <end position="473"/>
    </location>
</feature>
<evidence type="ECO:0000256" key="3">
    <source>
        <dbReference type="ARBA" id="ARBA00022989"/>
    </source>
</evidence>
<proteinExistence type="predicted"/>
<dbReference type="Proteomes" id="UP001283361">
    <property type="component" value="Unassembled WGS sequence"/>
</dbReference>
<protein>
    <recommendedName>
        <fullName evidence="8">Amino acid permease</fullName>
    </recommendedName>
</protein>
<dbReference type="GO" id="GO:0016020">
    <property type="term" value="C:membrane"/>
    <property type="evidence" value="ECO:0007669"/>
    <property type="project" value="UniProtKB-SubCell"/>
</dbReference>
<evidence type="ECO:0000313" key="6">
    <source>
        <dbReference type="EMBL" id="KAK3767280.1"/>
    </source>
</evidence>
<dbReference type="InterPro" id="IPR002293">
    <property type="entry name" value="AA/rel_permease1"/>
</dbReference>
<organism evidence="6 7">
    <name type="scientific">Elysia crispata</name>
    <name type="common">lettuce slug</name>
    <dbReference type="NCBI Taxonomy" id="231223"/>
    <lineage>
        <taxon>Eukaryota</taxon>
        <taxon>Metazoa</taxon>
        <taxon>Spiralia</taxon>
        <taxon>Lophotrochozoa</taxon>
        <taxon>Mollusca</taxon>
        <taxon>Gastropoda</taxon>
        <taxon>Heterobranchia</taxon>
        <taxon>Euthyneura</taxon>
        <taxon>Panpulmonata</taxon>
        <taxon>Sacoglossa</taxon>
        <taxon>Placobranchoidea</taxon>
        <taxon>Plakobranchidae</taxon>
        <taxon>Elysia</taxon>
    </lineage>
</organism>
<name>A0AAE1DET7_9GAST</name>
<evidence type="ECO:0000313" key="7">
    <source>
        <dbReference type="Proteomes" id="UP001283361"/>
    </source>
</evidence>
<reference evidence="6" key="1">
    <citation type="journal article" date="2023" name="G3 (Bethesda)">
        <title>A reference genome for the long-term kleptoplast-retaining sea slug Elysia crispata morphotype clarki.</title>
        <authorList>
            <person name="Eastman K.E."/>
            <person name="Pendleton A.L."/>
            <person name="Shaikh M.A."/>
            <person name="Suttiyut T."/>
            <person name="Ogas R."/>
            <person name="Tomko P."/>
            <person name="Gavelis G."/>
            <person name="Widhalm J.R."/>
            <person name="Wisecaver J.H."/>
        </authorList>
    </citation>
    <scope>NUCLEOTIDE SEQUENCE</scope>
    <source>
        <strain evidence="6">ECLA1</strain>
    </source>
</reference>
<dbReference type="Gene3D" id="1.20.1740.10">
    <property type="entry name" value="Amino acid/polyamine transporter I"/>
    <property type="match status" value="1"/>
</dbReference>
<feature type="transmembrane region" description="Helical" evidence="5">
    <location>
        <begin position="197"/>
        <end position="217"/>
    </location>
</feature>
<evidence type="ECO:0008006" key="8">
    <source>
        <dbReference type="Google" id="ProtNLM"/>
    </source>
</evidence>
<keyword evidence="7" id="KW-1185">Reference proteome</keyword>
<gene>
    <name evidence="6" type="ORF">RRG08_065664</name>
</gene>
<accession>A0AAE1DET7</accession>
<dbReference type="EMBL" id="JAWDGP010004164">
    <property type="protein sequence ID" value="KAK3767280.1"/>
    <property type="molecule type" value="Genomic_DNA"/>
</dbReference>
<feature type="transmembrane region" description="Helical" evidence="5">
    <location>
        <begin position="85"/>
        <end position="108"/>
    </location>
</feature>
<feature type="transmembrane region" description="Helical" evidence="5">
    <location>
        <begin position="48"/>
        <end position="73"/>
    </location>
</feature>
<dbReference type="PANTHER" id="PTHR11785">
    <property type="entry name" value="AMINO ACID TRANSPORTER"/>
    <property type="match status" value="1"/>
</dbReference>
<feature type="transmembrane region" description="Helical" evidence="5">
    <location>
        <begin position="167"/>
        <end position="185"/>
    </location>
</feature>
<keyword evidence="4 5" id="KW-0472">Membrane</keyword>
<feature type="transmembrane region" description="Helical" evidence="5">
    <location>
        <begin position="237"/>
        <end position="262"/>
    </location>
</feature>
<feature type="transmembrane region" description="Helical" evidence="5">
    <location>
        <begin position="316"/>
        <end position="340"/>
    </location>
</feature>
<evidence type="ECO:0000256" key="5">
    <source>
        <dbReference type="SAM" id="Phobius"/>
    </source>
</evidence>
<evidence type="ECO:0000256" key="4">
    <source>
        <dbReference type="ARBA" id="ARBA00023136"/>
    </source>
</evidence>
<sequence length="502" mass="55066">MGRSKSNGFVLAATEETHNGHGPVKKTPPQTQEVTVDKIELGTLRRSITLVGAVAILIANIGGIGIFITPTMILRFSGSPGLSILIWLLGGIVQAAYAFCTVEIALMFNKAGGPYFYIYSSFGDMAGFVYMWGFVIFIVGPSWALGSYTASLYTLSVIFTDCQPSDFLVKLVALWLMVTLMALNSTYMKVITSIQSILTSCKVIALAIIIVSGLIYVPTETGQENLGSFMDESTTNIGNIALGLFAGSYGFGGWQVITVLAEEVKDPVRNIPRSLGFTFAVLIVVMVATNFAYYVVLSKSEALKSEAVAMLFGQRIHPVIPLIMSVLVSLCAIGNLNVLIMGQPRVLFAAGRNGHMPRIMTMLHKTYHTPWPATWTLGVVASYLLLTGSVMSLVAAISLYFGASAILLTVSIFVLRWKHPDKHRPFRIPTAVPIVVFVIMTVILFMSIYEKPWTLVSNLITILLGIPIYVIVFKCERVKKHLNFMSRIGYYLEKAFLLQYES</sequence>
<keyword evidence="3 5" id="KW-1133">Transmembrane helix</keyword>
<evidence type="ECO:0000256" key="2">
    <source>
        <dbReference type="ARBA" id="ARBA00022692"/>
    </source>
</evidence>
<comment type="caution">
    <text evidence="6">The sequence shown here is derived from an EMBL/GenBank/DDBJ whole genome shotgun (WGS) entry which is preliminary data.</text>
</comment>
<feature type="transmembrane region" description="Helical" evidence="5">
    <location>
        <begin position="392"/>
        <end position="414"/>
    </location>
</feature>
<feature type="transmembrane region" description="Helical" evidence="5">
    <location>
        <begin position="426"/>
        <end position="449"/>
    </location>
</feature>
<comment type="subcellular location">
    <subcellularLocation>
        <location evidence="1">Membrane</location>
        <topology evidence="1">Multi-pass membrane protein</topology>
    </subcellularLocation>
</comment>
<dbReference type="Pfam" id="PF13520">
    <property type="entry name" value="AA_permease_2"/>
    <property type="match status" value="1"/>
</dbReference>